<name>A0AA41DAW9_9BACT</name>
<feature type="transmembrane region" description="Helical" evidence="1">
    <location>
        <begin position="46"/>
        <end position="63"/>
    </location>
</feature>
<dbReference type="AlphaFoldDB" id="A0AA41DAW9"/>
<feature type="transmembrane region" description="Helical" evidence="1">
    <location>
        <begin position="226"/>
        <end position="246"/>
    </location>
</feature>
<dbReference type="EMBL" id="JACJMO010000009">
    <property type="protein sequence ID" value="MBM6857507.1"/>
    <property type="molecule type" value="Genomic_DNA"/>
</dbReference>
<dbReference type="InterPro" id="IPR003675">
    <property type="entry name" value="Rce1/LyrA-like_dom"/>
</dbReference>
<dbReference type="RefSeq" id="WP_204971634.1">
    <property type="nucleotide sequence ID" value="NZ_JAAZTS010000010.1"/>
</dbReference>
<sequence>MKTVIKLILIYYLLQIFGSLVAAPCVMVYEFATTGTLDVTAASTEVIIPAMLLGFVFITIYLWKNGYLVDDGRIYAFTPYSQLGWGLLAGVSGICLTDALMSQLTFLPDLMKQTFDTLQSGWVGILCIALIGPVLEEFVFRRAVMKALLQKYSPAVSILISGLLFGVVHLNPAQIVSASLMGFLLAWIYWHTRSLIPCILIHVLNNSLSVYLSLNYPEVETTAELLGNSVLIGEAVLALALFLLSVKKLSVTKHTTNIEA</sequence>
<evidence type="ECO:0000313" key="3">
    <source>
        <dbReference type="EMBL" id="MBM6857507.1"/>
    </source>
</evidence>
<organism evidence="3 4">
    <name type="scientific">Caecibacteroides pullorum</name>
    <dbReference type="NCBI Taxonomy" id="2725562"/>
    <lineage>
        <taxon>Bacteria</taxon>
        <taxon>Pseudomonadati</taxon>
        <taxon>Bacteroidota</taxon>
        <taxon>Bacteroidia</taxon>
        <taxon>Bacteroidales</taxon>
        <taxon>Bacteroidaceae</taxon>
        <taxon>Caecibacteroides</taxon>
    </lineage>
</organism>
<dbReference type="InterPro" id="IPR052710">
    <property type="entry name" value="CAAX_protease"/>
</dbReference>
<comment type="caution">
    <text evidence="3">The sequence shown here is derived from an EMBL/GenBank/DDBJ whole genome shotgun (WGS) entry which is preliminary data.</text>
</comment>
<dbReference type="PANTHER" id="PTHR36435">
    <property type="entry name" value="SLR1288 PROTEIN"/>
    <property type="match status" value="1"/>
</dbReference>
<proteinExistence type="predicted"/>
<keyword evidence="4" id="KW-1185">Reference proteome</keyword>
<dbReference type="PANTHER" id="PTHR36435:SF1">
    <property type="entry name" value="CAAX AMINO TERMINAL PROTEASE FAMILY PROTEIN"/>
    <property type="match status" value="1"/>
</dbReference>
<feature type="transmembrane region" description="Helical" evidence="1">
    <location>
        <begin position="152"/>
        <end position="168"/>
    </location>
</feature>
<dbReference type="Pfam" id="PF02517">
    <property type="entry name" value="Rce1-like"/>
    <property type="match status" value="1"/>
</dbReference>
<feature type="domain" description="CAAX prenyl protease 2/Lysostaphin resistance protein A-like" evidence="2">
    <location>
        <begin position="121"/>
        <end position="207"/>
    </location>
</feature>
<keyword evidence="1" id="KW-0812">Transmembrane</keyword>
<feature type="transmembrane region" description="Helical" evidence="1">
    <location>
        <begin position="83"/>
        <end position="101"/>
    </location>
</feature>
<feature type="transmembrane region" description="Helical" evidence="1">
    <location>
        <begin position="121"/>
        <end position="140"/>
    </location>
</feature>
<keyword evidence="1" id="KW-0472">Membrane</keyword>
<dbReference type="GO" id="GO:0008237">
    <property type="term" value="F:metallopeptidase activity"/>
    <property type="evidence" value="ECO:0007669"/>
    <property type="project" value="UniProtKB-KW"/>
</dbReference>
<gene>
    <name evidence="3" type="ORF">H6D15_07850</name>
</gene>
<evidence type="ECO:0000313" key="4">
    <source>
        <dbReference type="Proteomes" id="UP000698924"/>
    </source>
</evidence>
<protein>
    <submittedName>
        <fullName evidence="3">CPBP family intramembrane metalloprotease</fullName>
    </submittedName>
</protein>
<accession>A0AA41DAW9</accession>
<dbReference type="GO" id="GO:0004175">
    <property type="term" value="F:endopeptidase activity"/>
    <property type="evidence" value="ECO:0007669"/>
    <property type="project" value="UniProtKB-ARBA"/>
</dbReference>
<keyword evidence="1" id="KW-1133">Transmembrane helix</keyword>
<reference evidence="3 4" key="1">
    <citation type="journal article" date="2021" name="Sci. Rep.">
        <title>The distribution of antibiotic resistance genes in chicken gut microbiota commensals.</title>
        <authorList>
            <person name="Juricova H."/>
            <person name="Matiasovicova J."/>
            <person name="Kubasova T."/>
            <person name="Cejkova D."/>
            <person name="Rychlik I."/>
        </authorList>
    </citation>
    <scope>NUCLEOTIDE SEQUENCE [LARGE SCALE GENOMIC DNA]</scope>
    <source>
        <strain evidence="3 4">An421</strain>
    </source>
</reference>
<feature type="transmembrane region" description="Helical" evidence="1">
    <location>
        <begin position="195"/>
        <end position="214"/>
    </location>
</feature>
<keyword evidence="3" id="KW-0482">Metalloprotease</keyword>
<evidence type="ECO:0000256" key="1">
    <source>
        <dbReference type="SAM" id="Phobius"/>
    </source>
</evidence>
<dbReference type="Proteomes" id="UP000698924">
    <property type="component" value="Unassembled WGS sequence"/>
</dbReference>
<evidence type="ECO:0000259" key="2">
    <source>
        <dbReference type="Pfam" id="PF02517"/>
    </source>
</evidence>
<keyword evidence="3" id="KW-0645">Protease</keyword>
<dbReference type="GO" id="GO:0080120">
    <property type="term" value="P:CAAX-box protein maturation"/>
    <property type="evidence" value="ECO:0007669"/>
    <property type="project" value="UniProtKB-ARBA"/>
</dbReference>
<keyword evidence="3" id="KW-0378">Hydrolase</keyword>